<evidence type="ECO:0000256" key="2">
    <source>
        <dbReference type="ARBA" id="ARBA00009865"/>
    </source>
</evidence>
<feature type="domain" description="Extracellular endo-alpha-(1-&gt;5)-L-arabinanase C-terminal" evidence="5">
    <location>
        <begin position="428"/>
        <end position="532"/>
    </location>
</feature>
<comment type="caution">
    <text evidence="6">The sequence shown here is derived from an EMBL/GenBank/DDBJ whole genome shotgun (WGS) entry which is preliminary data.</text>
</comment>
<proteinExistence type="inferred from homology"/>
<name>A0ABX2AN65_9BACT</name>
<gene>
    <name evidence="6" type="ORF">HPS56_04725</name>
</gene>
<comment type="pathway">
    <text evidence="1">Glycan metabolism; L-arabinan degradation.</text>
</comment>
<dbReference type="Proteomes" id="UP000714420">
    <property type="component" value="Unassembled WGS sequence"/>
</dbReference>
<reference evidence="6 7" key="1">
    <citation type="submission" date="2020-05" db="EMBL/GenBank/DDBJ databases">
        <title>Distinct polysaccharide utilization as determinants for interspecies competition between intestinal Prevotella spp.</title>
        <authorList>
            <person name="Galvez E.J.C."/>
            <person name="Iljazovic A."/>
            <person name="Strowig T."/>
        </authorList>
    </citation>
    <scope>NUCLEOTIDE SEQUENCE [LARGE SCALE GENOMIC DNA]</scope>
    <source>
        <strain evidence="6 7">PMUR</strain>
    </source>
</reference>
<dbReference type="Gene3D" id="2.40.128.10">
    <property type="match status" value="1"/>
</dbReference>
<sequence length="704" mass="79750">MKNTAISFNQRINTWTLGGIDISNIKSIKAEPLKDRLDDYVAPQYGDYYRDISGWSQRSKWNLANVHDPSVMRADDGYYYMYTTDASFGNAHNGHGHFMCRRSRNLVDWEFLGTTMPRLPKWVKQKLNEIRAAMGLPDSPANFNDDTQFGFWAPCVRRVKSGLYRMYYAITCPGTINGDGTWGERAFIGMMETSTPDDVSSWKDKGYVITNASDKQLNFNVKADDWANCYFKWNAIDPSYIITPEGEHWLVYGSWHSGFPAVKLNPETGMPEKEPGMPWGDISAYGKRIYTRQMNNRWQAAEAPEVIYRNGYYYLFMACDELAVAYNTRVVRSRNIDGPYYGIDGTDVTNRGGDAYPLLTHPYRFSQGYGWVGISHCAVFNDGNDNWFYSSQGRLPSNAYGDEYSNAIMMGQVRKIMWTADGWPLVMPECYGAVPQTEITDEDIAGTWENIILEYTYQKQNESTLITLTKDHKVLGAPFSGQKWSFDKQTNVLTIGNQKLNLCREADWEATPRAATIIYAGYAAGGKKTYWGKNTQPHSTYGSEDNKTAFWTAFTPYITSTKSVCEFNFSFKNYTDKAENWNNWLLVLTNGKQRGAGGYKEYMVLRADSYGWGDFATDAMRTAGMKNDYDWDTFREDMDGAQVDMTVKVNGGSVAMNATVTTKDGKSYNYSYNVSGLPVGVKGAFLTMEKAHIVTDNSKTGITE</sequence>
<dbReference type="Gene3D" id="2.115.10.20">
    <property type="entry name" value="Glycosyl hydrolase domain, family 43"/>
    <property type="match status" value="1"/>
</dbReference>
<dbReference type="CDD" id="cd08998">
    <property type="entry name" value="GH43_Arb43a-like"/>
    <property type="match status" value="1"/>
</dbReference>
<protein>
    <submittedName>
        <fullName evidence="6">Arabinan endo-1,5-alpha-L-arabinosidase</fullName>
    </submittedName>
</protein>
<dbReference type="InterPro" id="IPR050727">
    <property type="entry name" value="GH43_arabinanases"/>
</dbReference>
<comment type="similarity">
    <text evidence="2">Belongs to the glycosyl hydrolase 43 family.</text>
</comment>
<dbReference type="Pfam" id="PF04616">
    <property type="entry name" value="Glyco_hydro_43"/>
    <property type="match status" value="1"/>
</dbReference>
<evidence type="ECO:0000313" key="6">
    <source>
        <dbReference type="EMBL" id="NPD91664.1"/>
    </source>
</evidence>
<dbReference type="PANTHER" id="PTHR43301:SF3">
    <property type="entry name" value="ARABINAN ENDO-1,5-ALPHA-L-ARABINOSIDASE A-RELATED"/>
    <property type="match status" value="1"/>
</dbReference>
<keyword evidence="3" id="KW-0378">Hydrolase</keyword>
<evidence type="ECO:0000256" key="1">
    <source>
        <dbReference type="ARBA" id="ARBA00004834"/>
    </source>
</evidence>
<evidence type="ECO:0000256" key="4">
    <source>
        <dbReference type="ARBA" id="ARBA00023295"/>
    </source>
</evidence>
<dbReference type="EMBL" id="JABKKF010000003">
    <property type="protein sequence ID" value="NPD91664.1"/>
    <property type="molecule type" value="Genomic_DNA"/>
</dbReference>
<keyword evidence="7" id="KW-1185">Reference proteome</keyword>
<accession>A0ABX2AN65</accession>
<organism evidence="6 7">
    <name type="scientific">Xylanibacter muris</name>
    <dbReference type="NCBI Taxonomy" id="2736290"/>
    <lineage>
        <taxon>Bacteria</taxon>
        <taxon>Pseudomonadati</taxon>
        <taxon>Bacteroidota</taxon>
        <taxon>Bacteroidia</taxon>
        <taxon>Bacteroidales</taxon>
        <taxon>Prevotellaceae</taxon>
        <taxon>Xylanibacter</taxon>
    </lineage>
</organism>
<evidence type="ECO:0000259" key="5">
    <source>
        <dbReference type="Pfam" id="PF16369"/>
    </source>
</evidence>
<dbReference type="InterPro" id="IPR006710">
    <property type="entry name" value="Glyco_hydro_43"/>
</dbReference>
<evidence type="ECO:0000256" key="3">
    <source>
        <dbReference type="ARBA" id="ARBA00022801"/>
    </source>
</evidence>
<dbReference type="InterPro" id="IPR023296">
    <property type="entry name" value="Glyco_hydro_beta-prop_sf"/>
</dbReference>
<dbReference type="Pfam" id="PF16369">
    <property type="entry name" value="GH43_C"/>
    <property type="match status" value="1"/>
</dbReference>
<evidence type="ECO:0000313" key="7">
    <source>
        <dbReference type="Proteomes" id="UP000714420"/>
    </source>
</evidence>
<dbReference type="PANTHER" id="PTHR43301">
    <property type="entry name" value="ARABINAN ENDO-1,5-ALPHA-L-ARABINOSIDASE"/>
    <property type="match status" value="1"/>
</dbReference>
<dbReference type="SUPFAM" id="SSF75005">
    <property type="entry name" value="Arabinanase/levansucrase/invertase"/>
    <property type="match status" value="1"/>
</dbReference>
<dbReference type="InterPro" id="IPR032291">
    <property type="entry name" value="Abn2_C"/>
</dbReference>
<keyword evidence="4" id="KW-0326">Glycosidase</keyword>